<feature type="transmembrane region" description="Helical" evidence="1">
    <location>
        <begin position="95"/>
        <end position="114"/>
    </location>
</feature>
<feature type="transmembrane region" description="Helical" evidence="1">
    <location>
        <begin position="484"/>
        <end position="506"/>
    </location>
</feature>
<dbReference type="InterPro" id="IPR011853">
    <property type="entry name" value="TRAP_DctM-Dct_fused"/>
</dbReference>
<dbReference type="PANTHER" id="PTHR43849:SF2">
    <property type="entry name" value="BLL3936 PROTEIN"/>
    <property type="match status" value="1"/>
</dbReference>
<feature type="transmembrane region" description="Helical" evidence="1">
    <location>
        <begin position="149"/>
        <end position="166"/>
    </location>
</feature>
<dbReference type="EMBL" id="MCHY01000001">
    <property type="protein sequence ID" value="RKD27006.1"/>
    <property type="molecule type" value="Genomic_DNA"/>
</dbReference>
<dbReference type="PANTHER" id="PTHR43849">
    <property type="entry name" value="BLL3936 PROTEIN"/>
    <property type="match status" value="1"/>
</dbReference>
<feature type="domain" description="TRAP C4-dicarboxylate transport system permease DctM subunit" evidence="2">
    <location>
        <begin position="136"/>
        <end position="571"/>
    </location>
</feature>
<organism evidence="3 4">
    <name type="scientific">Ammoniphilus oxalaticus</name>
    <dbReference type="NCBI Taxonomy" id="66863"/>
    <lineage>
        <taxon>Bacteria</taxon>
        <taxon>Bacillati</taxon>
        <taxon>Bacillota</taxon>
        <taxon>Bacilli</taxon>
        <taxon>Bacillales</taxon>
        <taxon>Paenibacillaceae</taxon>
        <taxon>Aneurinibacillus group</taxon>
        <taxon>Ammoniphilus</taxon>
    </lineage>
</organism>
<gene>
    <name evidence="3" type="ORF">BEP19_00060</name>
</gene>
<feature type="transmembrane region" description="Helical" evidence="1">
    <location>
        <begin position="38"/>
        <end position="59"/>
    </location>
</feature>
<evidence type="ECO:0000259" key="2">
    <source>
        <dbReference type="Pfam" id="PF06808"/>
    </source>
</evidence>
<feature type="transmembrane region" description="Helical" evidence="1">
    <location>
        <begin position="362"/>
        <end position="380"/>
    </location>
</feature>
<name>A0A419SR30_9BACL</name>
<comment type="caution">
    <text evidence="3">The sequence shown here is derived from an EMBL/GenBank/DDBJ whole genome shotgun (WGS) entry which is preliminary data.</text>
</comment>
<dbReference type="AlphaFoldDB" id="A0A419SR30"/>
<evidence type="ECO:0000313" key="3">
    <source>
        <dbReference type="EMBL" id="RKD27006.1"/>
    </source>
</evidence>
<keyword evidence="1" id="KW-0812">Transmembrane</keyword>
<proteinExistence type="predicted"/>
<dbReference type="RefSeq" id="WP_120187825.1">
    <property type="nucleotide sequence ID" value="NZ_MCHY01000001.1"/>
</dbReference>
<reference evidence="3 4" key="1">
    <citation type="submission" date="2016-08" db="EMBL/GenBank/DDBJ databases">
        <title>Novel Firmicute Genomes.</title>
        <authorList>
            <person name="Poppleton D.I."/>
            <person name="Gribaldo S."/>
        </authorList>
    </citation>
    <scope>NUCLEOTIDE SEQUENCE [LARGE SCALE GENOMIC DNA]</scope>
    <source>
        <strain evidence="3 4">RAOx-1</strain>
    </source>
</reference>
<feature type="transmembrane region" description="Helical" evidence="1">
    <location>
        <begin position="195"/>
        <end position="217"/>
    </location>
</feature>
<keyword evidence="1" id="KW-1133">Transmembrane helix</keyword>
<protein>
    <submittedName>
        <fullName evidence="3">C4-dicarboxylate ABC transporter</fullName>
    </submittedName>
</protein>
<feature type="transmembrane region" description="Helical" evidence="1">
    <location>
        <begin position="512"/>
        <end position="537"/>
    </location>
</feature>
<evidence type="ECO:0000256" key="1">
    <source>
        <dbReference type="SAM" id="Phobius"/>
    </source>
</evidence>
<keyword evidence="1" id="KW-0472">Membrane</keyword>
<dbReference type="OrthoDB" id="9759894at2"/>
<feature type="transmembrane region" description="Helical" evidence="1">
    <location>
        <begin position="320"/>
        <end position="341"/>
    </location>
</feature>
<dbReference type="Pfam" id="PF06808">
    <property type="entry name" value="DctM"/>
    <property type="match status" value="1"/>
</dbReference>
<feature type="transmembrane region" description="Helical" evidence="1">
    <location>
        <begin position="65"/>
        <end position="83"/>
    </location>
</feature>
<accession>A0A419SR30</accession>
<sequence length="656" mass="70570">MTDEKKIISEKSMPDEQVRELLSKYDKESAYRDLKGKMGWFVALLAVAFSIYQLYASILPPPPAQIHRTIHLAFALGLIYLLYPATGRGHRSKIAWYDGLLALIAVSSSLYWVFNFDQLITRTGNYNQTDIFFGGLVIVLVLEATRRVVGVPIVIIATLFMLYALYGNHMPGFLHHRGVSLKRLISHMYFSLEGILGTPLSVSATFIFLFLLFGAFLERTGVGAYFNDLALTLAGKRIGGPAKVAVFSSALQGTISGSSVANVVTSGSFTIPMMRRLGYRPEFAGAVEAAASTGGQIMPPIMGAAAFLMAEFTGVPYWEIAKAAAIPAILYFTGIWIMVHFEAKRIGLRGLTEEEMPDRKNVWKHSYLLLPIIAIITFLMLGDSPMRAALKGIVMTIIVSMFRKETRMTLPGVFRALEAGARAALGVAAATATAGMIVGVVTLTGVGLKFANGLIGFAGGVPLLMLFFTMISSILLGMGTPTTANYIITSTIAAPAIIAMGAPVLSAHMFTFYFGIVADITPPVALAAFAASGIAGGAAMKTGVNSTKLAIAAFIIPYIFVLSPQILLIDATFFEASFVILTAIIGMLGISAGLIGYWLAPVYWWERIWAAGAGLLLIIPGWTSDTIGMGSLAIIFVLQVIRARNNNKPLDTPLID</sequence>
<dbReference type="InterPro" id="IPR010656">
    <property type="entry name" value="DctM"/>
</dbReference>
<feature type="transmembrane region" description="Helical" evidence="1">
    <location>
        <begin position="612"/>
        <end position="641"/>
    </location>
</feature>
<dbReference type="NCBIfam" id="TIGR02123">
    <property type="entry name" value="TRAP_fused"/>
    <property type="match status" value="1"/>
</dbReference>
<dbReference type="Proteomes" id="UP000284219">
    <property type="component" value="Unassembled WGS sequence"/>
</dbReference>
<feature type="transmembrane region" description="Helical" evidence="1">
    <location>
        <begin position="454"/>
        <end position="477"/>
    </location>
</feature>
<feature type="transmembrane region" description="Helical" evidence="1">
    <location>
        <begin position="283"/>
        <end position="308"/>
    </location>
</feature>
<feature type="transmembrane region" description="Helical" evidence="1">
    <location>
        <begin position="423"/>
        <end position="448"/>
    </location>
</feature>
<feature type="transmembrane region" description="Helical" evidence="1">
    <location>
        <begin position="549"/>
        <end position="567"/>
    </location>
</feature>
<feature type="transmembrane region" description="Helical" evidence="1">
    <location>
        <begin position="126"/>
        <end position="142"/>
    </location>
</feature>
<keyword evidence="4" id="KW-1185">Reference proteome</keyword>
<evidence type="ECO:0000313" key="4">
    <source>
        <dbReference type="Proteomes" id="UP000284219"/>
    </source>
</evidence>
<feature type="transmembrane region" description="Helical" evidence="1">
    <location>
        <begin position="579"/>
        <end position="600"/>
    </location>
</feature>